<reference evidence="1" key="1">
    <citation type="submission" date="2018-05" db="EMBL/GenBank/DDBJ databases">
        <authorList>
            <person name="Lanie J.A."/>
            <person name="Ng W.-L."/>
            <person name="Kazmierczak K.M."/>
            <person name="Andrzejewski T.M."/>
            <person name="Davidsen T.M."/>
            <person name="Wayne K.J."/>
            <person name="Tettelin H."/>
            <person name="Glass J.I."/>
            <person name="Rusch D."/>
            <person name="Podicherti R."/>
            <person name="Tsui H.-C.T."/>
            <person name="Winkler M.E."/>
        </authorList>
    </citation>
    <scope>NUCLEOTIDE SEQUENCE</scope>
</reference>
<protein>
    <submittedName>
        <fullName evidence="1">Uncharacterized protein</fullName>
    </submittedName>
</protein>
<accession>A0A383D1U9</accession>
<gene>
    <name evidence="1" type="ORF">METZ01_LOCUS491079</name>
</gene>
<feature type="non-terminal residue" evidence="1">
    <location>
        <position position="49"/>
    </location>
</feature>
<dbReference type="EMBL" id="UINC01213449">
    <property type="protein sequence ID" value="SVE38225.1"/>
    <property type="molecule type" value="Genomic_DNA"/>
</dbReference>
<sequence>MWNTTLSDTLFFDYTHYILWQNIFHLEDRSLNRYNFLTNSGARNEQVQI</sequence>
<proteinExistence type="predicted"/>
<organism evidence="1">
    <name type="scientific">marine metagenome</name>
    <dbReference type="NCBI Taxonomy" id="408172"/>
    <lineage>
        <taxon>unclassified sequences</taxon>
        <taxon>metagenomes</taxon>
        <taxon>ecological metagenomes</taxon>
    </lineage>
</organism>
<name>A0A383D1U9_9ZZZZ</name>
<evidence type="ECO:0000313" key="1">
    <source>
        <dbReference type="EMBL" id="SVE38225.1"/>
    </source>
</evidence>
<dbReference type="AlphaFoldDB" id="A0A383D1U9"/>